<evidence type="ECO:0000259" key="7">
    <source>
        <dbReference type="Pfam" id="PF16822"/>
    </source>
</evidence>
<keyword evidence="9" id="KW-1185">Reference proteome</keyword>
<dbReference type="Proteomes" id="UP001596189">
    <property type="component" value="Unassembled WGS sequence"/>
</dbReference>
<feature type="domain" description="AlgX/AlgJ SGNH hydrolase-like" evidence="7">
    <location>
        <begin position="129"/>
        <end position="257"/>
    </location>
</feature>
<keyword evidence="3" id="KW-0808">Transferase</keyword>
<comment type="caution">
    <text evidence="8">The sequence shown here is derived from an EMBL/GenBank/DDBJ whole genome shotgun (WGS) entry which is preliminary data.</text>
</comment>
<organism evidence="8 9">
    <name type="scientific">Angustibacter luteus</name>
    <dbReference type="NCBI Taxonomy" id="658456"/>
    <lineage>
        <taxon>Bacteria</taxon>
        <taxon>Bacillati</taxon>
        <taxon>Actinomycetota</taxon>
        <taxon>Actinomycetes</taxon>
        <taxon>Kineosporiales</taxon>
        <taxon>Kineosporiaceae</taxon>
    </lineage>
</organism>
<name>A0ABW1JG38_9ACTN</name>
<keyword evidence="4" id="KW-0732">Signal</keyword>
<evidence type="ECO:0000256" key="5">
    <source>
        <dbReference type="ARBA" id="ARBA00022764"/>
    </source>
</evidence>
<evidence type="ECO:0000256" key="3">
    <source>
        <dbReference type="ARBA" id="ARBA00022679"/>
    </source>
</evidence>
<dbReference type="EMBL" id="JBHSRD010000004">
    <property type="protein sequence ID" value="MFC6007995.1"/>
    <property type="molecule type" value="Genomic_DNA"/>
</dbReference>
<evidence type="ECO:0000313" key="8">
    <source>
        <dbReference type="EMBL" id="MFC6007995.1"/>
    </source>
</evidence>
<evidence type="ECO:0000313" key="9">
    <source>
        <dbReference type="Proteomes" id="UP001596189"/>
    </source>
</evidence>
<evidence type="ECO:0000256" key="1">
    <source>
        <dbReference type="ARBA" id="ARBA00004418"/>
    </source>
</evidence>
<keyword evidence="5" id="KW-0574">Periplasm</keyword>
<dbReference type="RefSeq" id="WP_345715316.1">
    <property type="nucleotide sequence ID" value="NZ_BAABFP010000002.1"/>
</dbReference>
<gene>
    <name evidence="8" type="ORF">ACFQDO_12740</name>
</gene>
<accession>A0ABW1JG38</accession>
<protein>
    <submittedName>
        <fullName evidence="8">DHHW family protein</fullName>
    </submittedName>
</protein>
<proteinExistence type="predicted"/>
<keyword evidence="6" id="KW-0016">Alginate biosynthesis</keyword>
<dbReference type="InterPro" id="IPR031811">
    <property type="entry name" value="ALGX/ALGJ_SGNH-like"/>
</dbReference>
<comment type="pathway">
    <text evidence="2">Glycan biosynthesis; alginate biosynthesis.</text>
</comment>
<evidence type="ECO:0000256" key="6">
    <source>
        <dbReference type="ARBA" id="ARBA00022841"/>
    </source>
</evidence>
<evidence type="ECO:0000256" key="2">
    <source>
        <dbReference type="ARBA" id="ARBA00005182"/>
    </source>
</evidence>
<dbReference type="Pfam" id="PF16822">
    <property type="entry name" value="ALGX"/>
    <property type="match status" value="1"/>
</dbReference>
<comment type="subcellular location">
    <subcellularLocation>
        <location evidence="1">Periplasm</location>
    </subcellularLocation>
</comment>
<evidence type="ECO:0000256" key="4">
    <source>
        <dbReference type="ARBA" id="ARBA00022729"/>
    </source>
</evidence>
<sequence>MTRPTRHGRRLWLAAAPGLALVLFVTALGFGAVALDPPARSTLDGRSLQSYEPATVDSVRDGSWMRTTEAWLDDHVPGRQRWLEAHASLSKGVLRQPVVNNVYVGDQDGFLLGKPAKLRLPTTFGDRAEQLGKDVRATGTPILWVYAPRREEVFDDKLPAAWQGGYTGTKPAYLKAIARGGPVLDLGPTLSDPATREANYWRTDHHWTPAGAIRAVDLVSQRLAGMGVRIGTDTRAYHTVTYPDFYGSLAREVTAGATRQPDAFDVLQPDAWRARICRGSVCNKPTFVTKAAKAKDKYANRYLAFMGGDSAYQRSVNPDPAARGTVLILKDSFGDAFSTYFSERVKTLITIDERHYNKPENIRDVVARVKPDVVIVMHNQVSTLGNVSFDSQVWTDMDAVRARRAAKGSAAVGDG</sequence>
<reference evidence="9" key="1">
    <citation type="journal article" date="2019" name="Int. J. Syst. Evol. Microbiol.">
        <title>The Global Catalogue of Microorganisms (GCM) 10K type strain sequencing project: providing services to taxonomists for standard genome sequencing and annotation.</title>
        <authorList>
            <consortium name="The Broad Institute Genomics Platform"/>
            <consortium name="The Broad Institute Genome Sequencing Center for Infectious Disease"/>
            <person name="Wu L."/>
            <person name="Ma J."/>
        </authorList>
    </citation>
    <scope>NUCLEOTIDE SEQUENCE [LARGE SCALE GENOMIC DNA]</scope>
    <source>
        <strain evidence="9">KACC 14249</strain>
    </source>
</reference>